<evidence type="ECO:0000256" key="3">
    <source>
        <dbReference type="ARBA" id="ARBA00022927"/>
    </source>
</evidence>
<feature type="non-terminal residue" evidence="6">
    <location>
        <position position="1"/>
    </location>
</feature>
<dbReference type="Proteomes" id="UP001189429">
    <property type="component" value="Unassembled WGS sequence"/>
</dbReference>
<feature type="non-terminal residue" evidence="6">
    <location>
        <position position="102"/>
    </location>
</feature>
<accession>A0ABN9PYN3</accession>
<comment type="caution">
    <text evidence="6">The sequence shown here is derived from an EMBL/GenBank/DDBJ whole genome shotgun (WGS) entry which is preliminary data.</text>
</comment>
<keyword evidence="7" id="KW-1185">Reference proteome</keyword>
<dbReference type="EMBL" id="CAUYUJ010001944">
    <property type="protein sequence ID" value="CAK0798432.1"/>
    <property type="molecule type" value="Genomic_DNA"/>
</dbReference>
<dbReference type="SUPFAM" id="SSF48371">
    <property type="entry name" value="ARM repeat"/>
    <property type="match status" value="1"/>
</dbReference>
<keyword evidence="4" id="KW-0472">Membrane</keyword>
<feature type="domain" description="Clathrin/coatomer adaptor adaptin-like N-terminal" evidence="5">
    <location>
        <begin position="1"/>
        <end position="100"/>
    </location>
</feature>
<evidence type="ECO:0000256" key="4">
    <source>
        <dbReference type="ARBA" id="ARBA00023136"/>
    </source>
</evidence>
<dbReference type="Pfam" id="PF01602">
    <property type="entry name" value="Adaptin_N"/>
    <property type="match status" value="1"/>
</dbReference>
<dbReference type="InterPro" id="IPR002553">
    <property type="entry name" value="Clathrin/coatomer_adapt-like_N"/>
</dbReference>
<evidence type="ECO:0000259" key="5">
    <source>
        <dbReference type="Pfam" id="PF01602"/>
    </source>
</evidence>
<keyword evidence="2" id="KW-0813">Transport</keyword>
<gene>
    <name evidence="6" type="ORF">PCOR1329_LOCUS7191</name>
</gene>
<dbReference type="InterPro" id="IPR050840">
    <property type="entry name" value="Adaptor_Complx_Large_Subunit"/>
</dbReference>
<reference evidence="6" key="1">
    <citation type="submission" date="2023-10" db="EMBL/GenBank/DDBJ databases">
        <authorList>
            <person name="Chen Y."/>
            <person name="Shah S."/>
            <person name="Dougan E. K."/>
            <person name="Thang M."/>
            <person name="Chan C."/>
        </authorList>
    </citation>
    <scope>NUCLEOTIDE SEQUENCE [LARGE SCALE GENOMIC DNA]</scope>
</reference>
<evidence type="ECO:0000313" key="7">
    <source>
        <dbReference type="Proteomes" id="UP001189429"/>
    </source>
</evidence>
<dbReference type="Gene3D" id="1.25.10.10">
    <property type="entry name" value="Leucine-rich Repeat Variant"/>
    <property type="match status" value="1"/>
</dbReference>
<evidence type="ECO:0000256" key="2">
    <source>
        <dbReference type="ARBA" id="ARBA00022448"/>
    </source>
</evidence>
<dbReference type="PANTHER" id="PTHR22780">
    <property type="entry name" value="ADAPTIN, ALPHA/GAMMA/EPSILON"/>
    <property type="match status" value="1"/>
</dbReference>
<dbReference type="InterPro" id="IPR016024">
    <property type="entry name" value="ARM-type_fold"/>
</dbReference>
<sequence length="102" mass="11734">VVRKKAIVSVNRFFKLMPETVLEQKDQIRKVLCDPDPSVMGASLHVLYETIKANSSSFKDLTPSFVSILKQITEHRLPRDFDYHRMPAPWLQVKLLSILGLL</sequence>
<name>A0ABN9PYN3_9DINO</name>
<comment type="subcellular location">
    <subcellularLocation>
        <location evidence="1">Endomembrane system</location>
    </subcellularLocation>
</comment>
<proteinExistence type="predicted"/>
<protein>
    <recommendedName>
        <fullName evidence="5">Clathrin/coatomer adaptor adaptin-like N-terminal domain-containing protein</fullName>
    </recommendedName>
</protein>
<organism evidence="6 7">
    <name type="scientific">Prorocentrum cordatum</name>
    <dbReference type="NCBI Taxonomy" id="2364126"/>
    <lineage>
        <taxon>Eukaryota</taxon>
        <taxon>Sar</taxon>
        <taxon>Alveolata</taxon>
        <taxon>Dinophyceae</taxon>
        <taxon>Prorocentrales</taxon>
        <taxon>Prorocentraceae</taxon>
        <taxon>Prorocentrum</taxon>
    </lineage>
</organism>
<dbReference type="InterPro" id="IPR011989">
    <property type="entry name" value="ARM-like"/>
</dbReference>
<evidence type="ECO:0000313" key="6">
    <source>
        <dbReference type="EMBL" id="CAK0798432.1"/>
    </source>
</evidence>
<evidence type="ECO:0000256" key="1">
    <source>
        <dbReference type="ARBA" id="ARBA00004308"/>
    </source>
</evidence>
<keyword evidence="3" id="KW-0653">Protein transport</keyword>